<evidence type="ECO:0000256" key="3">
    <source>
        <dbReference type="ARBA" id="ARBA00022448"/>
    </source>
</evidence>
<evidence type="ECO:0000256" key="1">
    <source>
        <dbReference type="ARBA" id="ARBA00004448"/>
    </source>
</evidence>
<evidence type="ECO:0000313" key="17">
    <source>
        <dbReference type="Proteomes" id="UP000238350"/>
    </source>
</evidence>
<dbReference type="STRING" id="45607.A0A2T0FHZ0"/>
<dbReference type="RefSeq" id="XP_024664531.1">
    <property type="nucleotide sequence ID" value="XM_024808763.1"/>
</dbReference>
<evidence type="ECO:0000256" key="10">
    <source>
        <dbReference type="ARBA" id="ARBA00023128"/>
    </source>
</evidence>
<proteinExistence type="inferred from homology"/>
<dbReference type="PANTHER" id="PTHR13890">
    <property type="entry name" value="RNA SPLICING PROTEIN MRS2, MITOCHONDRIAL"/>
    <property type="match status" value="1"/>
</dbReference>
<keyword evidence="17" id="KW-1185">Reference proteome</keyword>
<dbReference type="GO" id="GO:0015095">
    <property type="term" value="F:magnesium ion transmembrane transporter activity"/>
    <property type="evidence" value="ECO:0007669"/>
    <property type="project" value="TreeGrafter"/>
</dbReference>
<feature type="transmembrane region" description="Helical" evidence="14">
    <location>
        <begin position="345"/>
        <end position="366"/>
    </location>
</feature>
<feature type="region of interest" description="Disordered" evidence="15">
    <location>
        <begin position="22"/>
        <end position="41"/>
    </location>
</feature>
<keyword evidence="10" id="KW-0496">Mitochondrion</keyword>
<dbReference type="Gene3D" id="1.20.58.340">
    <property type="entry name" value="Magnesium transport protein CorA, transmembrane region"/>
    <property type="match status" value="1"/>
</dbReference>
<comment type="subunit">
    <text evidence="13">Forms homooligomers. Interacts with MRS2.</text>
</comment>
<comment type="function">
    <text evidence="12">Mitochondrial inner membrane magnesium transporter required for mitochondrial magnesium homeostasis. Modulates the conductance of the MRS2 channel. Involved in the splicing of mRNA group II introns in mitochondria by affecting mitochondrial magnesium concentrations, which are critical for group II intron splicing.</text>
</comment>
<dbReference type="GO" id="GO:0005743">
    <property type="term" value="C:mitochondrial inner membrane"/>
    <property type="evidence" value="ECO:0007669"/>
    <property type="project" value="UniProtKB-SubCell"/>
</dbReference>
<dbReference type="Proteomes" id="UP000238350">
    <property type="component" value="Unassembled WGS sequence"/>
</dbReference>
<gene>
    <name evidence="16" type="ORF">B9G98_02206</name>
</gene>
<evidence type="ECO:0000256" key="6">
    <source>
        <dbReference type="ARBA" id="ARBA00022842"/>
    </source>
</evidence>
<evidence type="ECO:0000256" key="15">
    <source>
        <dbReference type="SAM" id="MobiDB-lite"/>
    </source>
</evidence>
<reference evidence="16 17" key="1">
    <citation type="submission" date="2017-04" db="EMBL/GenBank/DDBJ databases">
        <title>Genome sequencing of [Candida] sorbophila.</title>
        <authorList>
            <person name="Ahn J.O."/>
        </authorList>
    </citation>
    <scope>NUCLEOTIDE SEQUENCE [LARGE SCALE GENOMIC DNA]</scope>
    <source>
        <strain evidence="16 17">DS02</strain>
    </source>
</reference>
<feature type="transmembrane region" description="Helical" evidence="14">
    <location>
        <begin position="315"/>
        <end position="333"/>
    </location>
</feature>
<keyword evidence="3 14" id="KW-0813">Transport</keyword>
<dbReference type="GeneID" id="36515954"/>
<dbReference type="Pfam" id="PF22099">
    <property type="entry name" value="MRS2-like"/>
    <property type="match status" value="1"/>
</dbReference>
<keyword evidence="7" id="KW-0809">Transit peptide</keyword>
<name>A0A2T0FHZ0_9ASCO</name>
<evidence type="ECO:0000256" key="14">
    <source>
        <dbReference type="RuleBase" id="RU366042"/>
    </source>
</evidence>
<dbReference type="Gene3D" id="2.40.128.330">
    <property type="match status" value="1"/>
</dbReference>
<dbReference type="PANTHER" id="PTHR13890:SF0">
    <property type="entry name" value="MAGNESIUM TRANSPORTER MRS2 HOMOLOG, MITOCHONDRIAL"/>
    <property type="match status" value="1"/>
</dbReference>
<keyword evidence="11 14" id="KW-0472">Membrane</keyword>
<dbReference type="EMBL" id="NDIQ01000021">
    <property type="protein sequence ID" value="PRT54586.1"/>
    <property type="molecule type" value="Genomic_DNA"/>
</dbReference>
<keyword evidence="8 14" id="KW-1133">Transmembrane helix</keyword>
<comment type="similarity">
    <text evidence="2 14">Belongs to the CorA metal ion transporter (MIT) (TC 1.A.35) family.</text>
</comment>
<keyword evidence="5 14" id="KW-0999">Mitochondrion inner membrane</keyword>
<dbReference type="FunFam" id="2.40.128.330:FF:000002">
    <property type="entry name" value="Inner membrane magnesium transporter mrs2"/>
    <property type="match status" value="1"/>
</dbReference>
<comment type="caution">
    <text evidence="16">The sequence shown here is derived from an EMBL/GenBank/DDBJ whole genome shotgun (WGS) entry which is preliminary data.</text>
</comment>
<evidence type="ECO:0000256" key="8">
    <source>
        <dbReference type="ARBA" id="ARBA00022989"/>
    </source>
</evidence>
<dbReference type="OrthoDB" id="10251508at2759"/>
<evidence type="ECO:0000256" key="9">
    <source>
        <dbReference type="ARBA" id="ARBA00023065"/>
    </source>
</evidence>
<protein>
    <recommendedName>
        <fullName evidence="14">Magnesium transporter</fullName>
    </recommendedName>
</protein>
<evidence type="ECO:0000313" key="16">
    <source>
        <dbReference type="EMBL" id="PRT54586.1"/>
    </source>
</evidence>
<keyword evidence="4 14" id="KW-0812">Transmembrane</keyword>
<dbReference type="GO" id="GO:0045016">
    <property type="term" value="P:mitochondrial magnesium ion transmembrane transport"/>
    <property type="evidence" value="ECO:0007669"/>
    <property type="project" value="TreeGrafter"/>
</dbReference>
<keyword evidence="9 14" id="KW-0406">Ion transport</keyword>
<dbReference type="CDD" id="cd12823">
    <property type="entry name" value="Mrs2_Mfm1p-like"/>
    <property type="match status" value="1"/>
</dbReference>
<evidence type="ECO:0000256" key="4">
    <source>
        <dbReference type="ARBA" id="ARBA00022692"/>
    </source>
</evidence>
<keyword evidence="6 14" id="KW-0460">Magnesium</keyword>
<organism evidence="16 17">
    <name type="scientific">Wickerhamiella sorbophila</name>
    <dbReference type="NCBI Taxonomy" id="45607"/>
    <lineage>
        <taxon>Eukaryota</taxon>
        <taxon>Fungi</taxon>
        <taxon>Dikarya</taxon>
        <taxon>Ascomycota</taxon>
        <taxon>Saccharomycotina</taxon>
        <taxon>Dipodascomycetes</taxon>
        <taxon>Dipodascales</taxon>
        <taxon>Trichomonascaceae</taxon>
        <taxon>Wickerhamiella</taxon>
    </lineage>
</organism>
<evidence type="ECO:0000256" key="7">
    <source>
        <dbReference type="ARBA" id="ARBA00022946"/>
    </source>
</evidence>
<evidence type="ECO:0000256" key="5">
    <source>
        <dbReference type="ARBA" id="ARBA00022792"/>
    </source>
</evidence>
<dbReference type="AlphaFoldDB" id="A0A2T0FHZ0"/>
<evidence type="ECO:0000256" key="2">
    <source>
        <dbReference type="ARBA" id="ARBA00009765"/>
    </source>
</evidence>
<evidence type="ECO:0000256" key="13">
    <source>
        <dbReference type="ARBA" id="ARBA00038721"/>
    </source>
</evidence>
<dbReference type="InterPro" id="IPR039204">
    <property type="entry name" value="MRS2-like"/>
</dbReference>
<sequence length="386" mass="43608">MVARLLARAIFKPYSRWTLGRRNAISTDPKPPVPPAKRRVPTDEETNMILGRALRSSTGSLMRCTVLDSEGHTKVANGEFKRSELLSKHGLLPRDLRKVDVSTHNIVPAILVRENSILIHLLHIRALIKSDSVILFDVFGHTDTRAHSMFLYDLEHRLRNQAGSSLPYELRALEAVLVSVTSALDSDLQVQTHLVNSLLAELEQNIERDQLRRLLLQSKQMSSFLQKATLIRDALQDLLDNDEDMQDLYLTARRQGEEAADTSDAEIMLESYYNYCDEIVQATETLGSNIKSTEEIINIVLDANRNSLMSLELKFQIGMLGLSAGSVIAALYGMNLKNFIEDTNWGFAAVTGLMGFVSIAIVWTLLRRLHRMQRLQMGKMRPREKV</sequence>
<comment type="subcellular location">
    <subcellularLocation>
        <location evidence="1 14">Mitochondrion inner membrane</location>
        <topology evidence="1 14">Multi-pass membrane protein</topology>
    </subcellularLocation>
</comment>
<evidence type="ECO:0000256" key="11">
    <source>
        <dbReference type="ARBA" id="ARBA00023136"/>
    </source>
</evidence>
<evidence type="ECO:0000256" key="12">
    <source>
        <dbReference type="ARBA" id="ARBA00037564"/>
    </source>
</evidence>
<accession>A0A2T0FHZ0</accession>